<name>A0ACB8Y2Z6_ARCLA</name>
<dbReference type="EMBL" id="CM042060">
    <property type="protein sequence ID" value="KAI3678159.1"/>
    <property type="molecule type" value="Genomic_DNA"/>
</dbReference>
<dbReference type="Proteomes" id="UP001055879">
    <property type="component" value="Linkage Group LG14"/>
</dbReference>
<accession>A0ACB8Y2Z6</accession>
<evidence type="ECO:0000313" key="1">
    <source>
        <dbReference type="EMBL" id="KAI3678159.1"/>
    </source>
</evidence>
<sequence>MEGIIPVPVCLEKPIKNALVKVDYAFAENSSLDISSGTDCFQIEGKDVKHKWGQFLADITRHGDQILDVAVDGEGEFFKISQFHVCLEKEIQNAFAENSSPDIFLSRTSVDCFNLGRMLHKASAGGLLFGMKAYGKLSFKRKCKYFILLLSRCG</sequence>
<protein>
    <submittedName>
        <fullName evidence="1">Uncharacterized protein</fullName>
    </submittedName>
</protein>
<gene>
    <name evidence="1" type="ORF">L6452_37441</name>
</gene>
<reference evidence="1 2" key="2">
    <citation type="journal article" date="2022" name="Mol. Ecol. Resour.">
        <title>The genomes of chicory, endive, great burdock and yacon provide insights into Asteraceae paleo-polyploidization history and plant inulin production.</title>
        <authorList>
            <person name="Fan W."/>
            <person name="Wang S."/>
            <person name="Wang H."/>
            <person name="Wang A."/>
            <person name="Jiang F."/>
            <person name="Liu H."/>
            <person name="Zhao H."/>
            <person name="Xu D."/>
            <person name="Zhang Y."/>
        </authorList>
    </citation>
    <scope>NUCLEOTIDE SEQUENCE [LARGE SCALE GENOMIC DNA]</scope>
    <source>
        <strain evidence="2">cv. Niubang</strain>
    </source>
</reference>
<evidence type="ECO:0000313" key="2">
    <source>
        <dbReference type="Proteomes" id="UP001055879"/>
    </source>
</evidence>
<comment type="caution">
    <text evidence="1">The sequence shown here is derived from an EMBL/GenBank/DDBJ whole genome shotgun (WGS) entry which is preliminary data.</text>
</comment>
<organism evidence="1 2">
    <name type="scientific">Arctium lappa</name>
    <name type="common">Greater burdock</name>
    <name type="synonym">Lappa major</name>
    <dbReference type="NCBI Taxonomy" id="4217"/>
    <lineage>
        <taxon>Eukaryota</taxon>
        <taxon>Viridiplantae</taxon>
        <taxon>Streptophyta</taxon>
        <taxon>Embryophyta</taxon>
        <taxon>Tracheophyta</taxon>
        <taxon>Spermatophyta</taxon>
        <taxon>Magnoliopsida</taxon>
        <taxon>eudicotyledons</taxon>
        <taxon>Gunneridae</taxon>
        <taxon>Pentapetalae</taxon>
        <taxon>asterids</taxon>
        <taxon>campanulids</taxon>
        <taxon>Asterales</taxon>
        <taxon>Asteraceae</taxon>
        <taxon>Carduoideae</taxon>
        <taxon>Cardueae</taxon>
        <taxon>Arctiinae</taxon>
        <taxon>Arctium</taxon>
    </lineage>
</organism>
<proteinExistence type="predicted"/>
<reference evidence="2" key="1">
    <citation type="journal article" date="2022" name="Mol. Ecol. Resour.">
        <title>The genomes of chicory, endive, great burdock and yacon provide insights into Asteraceae palaeo-polyploidization history and plant inulin production.</title>
        <authorList>
            <person name="Fan W."/>
            <person name="Wang S."/>
            <person name="Wang H."/>
            <person name="Wang A."/>
            <person name="Jiang F."/>
            <person name="Liu H."/>
            <person name="Zhao H."/>
            <person name="Xu D."/>
            <person name="Zhang Y."/>
        </authorList>
    </citation>
    <scope>NUCLEOTIDE SEQUENCE [LARGE SCALE GENOMIC DNA]</scope>
    <source>
        <strain evidence="2">cv. Niubang</strain>
    </source>
</reference>
<keyword evidence="2" id="KW-1185">Reference proteome</keyword>